<gene>
    <name evidence="2" type="ORF">CYNAS_LOCUS16274</name>
</gene>
<evidence type="ECO:0000313" key="2">
    <source>
        <dbReference type="EMBL" id="CAJ0604291.1"/>
    </source>
</evidence>
<evidence type="ECO:0000313" key="3">
    <source>
        <dbReference type="Proteomes" id="UP001176961"/>
    </source>
</evidence>
<keyword evidence="3" id="KW-1185">Reference proteome</keyword>
<proteinExistence type="predicted"/>
<protein>
    <submittedName>
        <fullName evidence="2">Uncharacterized protein</fullName>
    </submittedName>
</protein>
<comment type="caution">
    <text evidence="2">The sequence shown here is derived from an EMBL/GenBank/DDBJ whole genome shotgun (WGS) entry which is preliminary data.</text>
</comment>
<dbReference type="Proteomes" id="UP001176961">
    <property type="component" value="Unassembled WGS sequence"/>
</dbReference>
<reference evidence="2" key="1">
    <citation type="submission" date="2023-07" db="EMBL/GenBank/DDBJ databases">
        <authorList>
            <consortium name="CYATHOMIX"/>
        </authorList>
    </citation>
    <scope>NUCLEOTIDE SEQUENCE</scope>
    <source>
        <strain evidence="2">N/A</strain>
    </source>
</reference>
<evidence type="ECO:0000256" key="1">
    <source>
        <dbReference type="SAM" id="MobiDB-lite"/>
    </source>
</evidence>
<feature type="compositionally biased region" description="Polar residues" evidence="1">
    <location>
        <begin position="62"/>
        <end position="72"/>
    </location>
</feature>
<dbReference type="EMBL" id="CATQJL010000305">
    <property type="protein sequence ID" value="CAJ0604291.1"/>
    <property type="molecule type" value="Genomic_DNA"/>
</dbReference>
<feature type="region of interest" description="Disordered" evidence="1">
    <location>
        <begin position="33"/>
        <end position="72"/>
    </location>
</feature>
<accession>A0AA36H542</accession>
<name>A0AA36H542_CYLNA</name>
<dbReference type="AlphaFoldDB" id="A0AA36H542"/>
<sequence length="72" mass="8409">MLIFCLSWLTTYEHWKGSSLVEVYLRQVRREPSFPPHPHRVTSPQAVHPRFARYASGRTPDTRTSPTHPHIS</sequence>
<organism evidence="2 3">
    <name type="scientific">Cylicocyclus nassatus</name>
    <name type="common">Nematode worm</name>
    <dbReference type="NCBI Taxonomy" id="53992"/>
    <lineage>
        <taxon>Eukaryota</taxon>
        <taxon>Metazoa</taxon>
        <taxon>Ecdysozoa</taxon>
        <taxon>Nematoda</taxon>
        <taxon>Chromadorea</taxon>
        <taxon>Rhabditida</taxon>
        <taxon>Rhabditina</taxon>
        <taxon>Rhabditomorpha</taxon>
        <taxon>Strongyloidea</taxon>
        <taxon>Strongylidae</taxon>
        <taxon>Cylicocyclus</taxon>
    </lineage>
</organism>